<dbReference type="InterPro" id="IPR002104">
    <property type="entry name" value="Integrase_catalytic"/>
</dbReference>
<name>A0ABU3SBC2_9HYPH</name>
<feature type="domain" description="Tyr recombinase" evidence="5">
    <location>
        <begin position="179"/>
        <end position="394"/>
    </location>
</feature>
<proteinExistence type="inferred from homology"/>
<protein>
    <submittedName>
        <fullName evidence="6">Site-specific integrase</fullName>
    </submittedName>
</protein>
<evidence type="ECO:0000256" key="1">
    <source>
        <dbReference type="ARBA" id="ARBA00008857"/>
    </source>
</evidence>
<dbReference type="InterPro" id="IPR013762">
    <property type="entry name" value="Integrase-like_cat_sf"/>
</dbReference>
<evidence type="ECO:0000313" key="6">
    <source>
        <dbReference type="EMBL" id="MDU0342076.1"/>
    </source>
</evidence>
<evidence type="ECO:0000259" key="5">
    <source>
        <dbReference type="PROSITE" id="PS51898"/>
    </source>
</evidence>
<dbReference type="InterPro" id="IPR011010">
    <property type="entry name" value="DNA_brk_join_enz"/>
</dbReference>
<dbReference type="PANTHER" id="PTHR30349:SF41">
    <property type="entry name" value="INTEGRASE_RECOMBINASE PROTEIN MJ0367-RELATED"/>
    <property type="match status" value="1"/>
</dbReference>
<comment type="caution">
    <text evidence="6">The sequence shown here is derived from an EMBL/GenBank/DDBJ whole genome shotgun (WGS) entry which is preliminary data.</text>
</comment>
<dbReference type="PROSITE" id="PS51898">
    <property type="entry name" value="TYR_RECOMBINASE"/>
    <property type="match status" value="1"/>
</dbReference>
<keyword evidence="2" id="KW-0229">DNA integration</keyword>
<keyword evidence="3" id="KW-0238">DNA-binding</keyword>
<evidence type="ECO:0000256" key="4">
    <source>
        <dbReference type="ARBA" id="ARBA00023172"/>
    </source>
</evidence>
<keyword evidence="4" id="KW-0233">DNA recombination</keyword>
<dbReference type="EMBL" id="JAWDID010000033">
    <property type="protein sequence ID" value="MDU0342076.1"/>
    <property type="molecule type" value="Genomic_DNA"/>
</dbReference>
<keyword evidence="7" id="KW-1185">Reference proteome</keyword>
<gene>
    <name evidence="6" type="ORF">RKE40_19445</name>
</gene>
<evidence type="ECO:0000256" key="2">
    <source>
        <dbReference type="ARBA" id="ARBA00022908"/>
    </source>
</evidence>
<accession>A0ABU3SBC2</accession>
<dbReference type="PANTHER" id="PTHR30349">
    <property type="entry name" value="PHAGE INTEGRASE-RELATED"/>
    <property type="match status" value="1"/>
</dbReference>
<evidence type="ECO:0000313" key="7">
    <source>
        <dbReference type="Proteomes" id="UP001254257"/>
    </source>
</evidence>
<sequence>MLLNEAGIPIFDPTVWSVARYRASSSATMEQALRSAMLVHLFCRRHRIDLNERFKAGSFFSTDELEAFAVDASKPFAELHKPLPRASRRRQSRRLSSMAIQMPIRTLPPQKAVKVVGDPTVRVRLHYATRYLNWLGEREKSRKVFGAATSTDTLVRTHEYELRLLKMIEQIEERSPSGPGNARMSLEPAQVARLLEVTDPDSAMNPWLDPFVRVRNSLIVRWLLGTGMRRGELLGLHVRDFDRGKAYCDIKRRHDDKRDERRRQPNAKTVERFAPLDELLVRLGEDYLKARQGIETARKHGFLIVADDGAPLSVSSISEIFASLRQRFPELGPVTAHVLRHQWNEDFSAYADSIGMDPEEEARERSWLMGWSATSTMPAWYLKRRTKKQADEHSKAMQRRLMSHANEIRVRIRALQDEPKH</sequence>
<comment type="similarity">
    <text evidence="1">Belongs to the 'phage' integrase family.</text>
</comment>
<dbReference type="SUPFAM" id="SSF56349">
    <property type="entry name" value="DNA breaking-rejoining enzymes"/>
    <property type="match status" value="1"/>
</dbReference>
<dbReference type="InterPro" id="IPR050090">
    <property type="entry name" value="Tyrosine_recombinase_XerCD"/>
</dbReference>
<dbReference type="Pfam" id="PF00589">
    <property type="entry name" value="Phage_integrase"/>
    <property type="match status" value="1"/>
</dbReference>
<evidence type="ECO:0000256" key="3">
    <source>
        <dbReference type="ARBA" id="ARBA00023125"/>
    </source>
</evidence>
<dbReference type="Proteomes" id="UP001254257">
    <property type="component" value="Unassembled WGS sequence"/>
</dbReference>
<reference evidence="6 7" key="1">
    <citation type="submission" date="2023-09" db="EMBL/GenBank/DDBJ databases">
        <title>Whole genome shotgun sequencing (WGS) of Bosea sp. ZW T0_25, isolated from stored onions (Allium cepa).</title>
        <authorList>
            <person name="Stoll D.A."/>
            <person name="Huch M."/>
        </authorList>
    </citation>
    <scope>NUCLEOTIDE SEQUENCE [LARGE SCALE GENOMIC DNA]</scope>
    <source>
        <strain evidence="6 7">ZW T0_25</strain>
    </source>
</reference>
<dbReference type="RefSeq" id="WP_316019872.1">
    <property type="nucleotide sequence ID" value="NZ_JAWDID010000033.1"/>
</dbReference>
<dbReference type="Gene3D" id="1.10.443.10">
    <property type="entry name" value="Intergrase catalytic core"/>
    <property type="match status" value="1"/>
</dbReference>
<dbReference type="CDD" id="cd00397">
    <property type="entry name" value="DNA_BRE_C"/>
    <property type="match status" value="1"/>
</dbReference>
<organism evidence="6 7">
    <name type="scientific">Bosea rubneri</name>
    <dbReference type="NCBI Taxonomy" id="3075434"/>
    <lineage>
        <taxon>Bacteria</taxon>
        <taxon>Pseudomonadati</taxon>
        <taxon>Pseudomonadota</taxon>
        <taxon>Alphaproteobacteria</taxon>
        <taxon>Hyphomicrobiales</taxon>
        <taxon>Boseaceae</taxon>
        <taxon>Bosea</taxon>
    </lineage>
</organism>